<dbReference type="Gene3D" id="3.90.226.10">
    <property type="entry name" value="2-enoyl-CoA Hydratase, Chain A, domain 1"/>
    <property type="match status" value="1"/>
</dbReference>
<accession>A0ABW1J5C8</accession>
<dbReference type="Pfam" id="PF00378">
    <property type="entry name" value="ECH_1"/>
    <property type="match status" value="1"/>
</dbReference>
<comment type="caution">
    <text evidence="1">The sequence shown here is derived from an EMBL/GenBank/DDBJ whole genome shotgun (WGS) entry which is preliminary data.</text>
</comment>
<proteinExistence type="predicted"/>
<name>A0ABW1J5C8_9PSEU</name>
<organism evidence="1 2">
    <name type="scientific">Pseudonocardia hispaniensis</name>
    <dbReference type="NCBI Taxonomy" id="904933"/>
    <lineage>
        <taxon>Bacteria</taxon>
        <taxon>Bacillati</taxon>
        <taxon>Actinomycetota</taxon>
        <taxon>Actinomycetes</taxon>
        <taxon>Pseudonocardiales</taxon>
        <taxon>Pseudonocardiaceae</taxon>
        <taxon>Pseudonocardia</taxon>
    </lineage>
</organism>
<sequence>MIERSDDGDIAVLRLAHGPVNAMDLELCESLIAQFHSLVTDPARAVVLIGSGSSFSAGVDLRRFLDGGADYVKRFLPALAGCFQAAFELTTPVVAAVNGHAIAGGCVLAATADVTLMTDGKGRIGVPEIKVGVPFPRIALEVLRYAVGEVAARRLVLGARTYPPTEAKALGLVDDLVEGDDLLARAVQAARELAEQAPADTFAATKTQLRREALERTARYADDDATAIQLWSSRATDGWTARYLESITRR</sequence>
<dbReference type="Proteomes" id="UP001596302">
    <property type="component" value="Unassembled WGS sequence"/>
</dbReference>
<evidence type="ECO:0000313" key="2">
    <source>
        <dbReference type="Proteomes" id="UP001596302"/>
    </source>
</evidence>
<dbReference type="PANTHER" id="PTHR11941">
    <property type="entry name" value="ENOYL-COA HYDRATASE-RELATED"/>
    <property type="match status" value="1"/>
</dbReference>
<reference evidence="2" key="1">
    <citation type="journal article" date="2019" name="Int. J. Syst. Evol. Microbiol.">
        <title>The Global Catalogue of Microorganisms (GCM) 10K type strain sequencing project: providing services to taxonomists for standard genome sequencing and annotation.</title>
        <authorList>
            <consortium name="The Broad Institute Genomics Platform"/>
            <consortium name="The Broad Institute Genome Sequencing Center for Infectious Disease"/>
            <person name="Wu L."/>
            <person name="Ma J."/>
        </authorList>
    </citation>
    <scope>NUCLEOTIDE SEQUENCE [LARGE SCALE GENOMIC DNA]</scope>
    <source>
        <strain evidence="2">CCM 8391</strain>
    </source>
</reference>
<evidence type="ECO:0000313" key="1">
    <source>
        <dbReference type="EMBL" id="MFC5995617.1"/>
    </source>
</evidence>
<dbReference type="SUPFAM" id="SSF52096">
    <property type="entry name" value="ClpP/crotonase"/>
    <property type="match status" value="1"/>
</dbReference>
<dbReference type="InterPro" id="IPR029045">
    <property type="entry name" value="ClpP/crotonase-like_dom_sf"/>
</dbReference>
<dbReference type="InterPro" id="IPR001753">
    <property type="entry name" value="Enoyl-CoA_hydra/iso"/>
</dbReference>
<keyword evidence="2" id="KW-1185">Reference proteome</keyword>
<dbReference type="CDD" id="cd06558">
    <property type="entry name" value="crotonase-like"/>
    <property type="match status" value="1"/>
</dbReference>
<dbReference type="PANTHER" id="PTHR11941:SF54">
    <property type="entry name" value="ENOYL-COA HYDRATASE, MITOCHONDRIAL"/>
    <property type="match status" value="1"/>
</dbReference>
<dbReference type="RefSeq" id="WP_379585763.1">
    <property type="nucleotide sequence ID" value="NZ_JBHSQW010000033.1"/>
</dbReference>
<gene>
    <name evidence="1" type="ORF">ACFQE5_15485</name>
</gene>
<protein>
    <submittedName>
        <fullName evidence="1">Enoyl-CoA hydratase/isomerase family protein</fullName>
    </submittedName>
</protein>
<dbReference type="EMBL" id="JBHSQW010000033">
    <property type="protein sequence ID" value="MFC5995617.1"/>
    <property type="molecule type" value="Genomic_DNA"/>
</dbReference>